<dbReference type="SMART" id="SM00342">
    <property type="entry name" value="HTH_ARAC"/>
    <property type="match status" value="1"/>
</dbReference>
<dbReference type="SUPFAM" id="SSF55945">
    <property type="entry name" value="TATA-box binding protein-like"/>
    <property type="match status" value="1"/>
</dbReference>
<dbReference type="EC" id="3.2.2.21" evidence="3"/>
<dbReference type="SUPFAM" id="SSF57884">
    <property type="entry name" value="Ada DNA repair protein, N-terminal domain (N-Ada 10)"/>
    <property type="match status" value="1"/>
</dbReference>
<dbReference type="InterPro" id="IPR004026">
    <property type="entry name" value="Ada_DNA_repair_Zn-bd"/>
</dbReference>
<dbReference type="SMART" id="SM01009">
    <property type="entry name" value="AlkA_N"/>
    <property type="match status" value="1"/>
</dbReference>
<evidence type="ECO:0000256" key="3">
    <source>
        <dbReference type="ARBA" id="ARBA00012000"/>
    </source>
</evidence>
<dbReference type="RefSeq" id="WP_284245426.1">
    <property type="nucleotide sequence ID" value="NZ_BSST01000001.1"/>
</dbReference>
<evidence type="ECO:0000256" key="9">
    <source>
        <dbReference type="ARBA" id="ARBA00023015"/>
    </source>
</evidence>
<dbReference type="InterPro" id="IPR035451">
    <property type="entry name" value="Ada-like_dom_sf"/>
</dbReference>
<reference evidence="15 16" key="1">
    <citation type="submission" date="2023-03" db="EMBL/GenBank/DDBJ databases">
        <title>Draft genome sequence of Thalassotalea insulae KCTC 62186T.</title>
        <authorList>
            <person name="Sawabe T."/>
        </authorList>
    </citation>
    <scope>NUCLEOTIDE SEQUENCE [LARGE SCALE GENOMIC DNA]</scope>
    <source>
        <strain evidence="15 16">KCTC 62186</strain>
    </source>
</reference>
<dbReference type="EMBL" id="BSST01000001">
    <property type="protein sequence ID" value="GLX79514.1"/>
    <property type="molecule type" value="Genomic_DNA"/>
</dbReference>
<dbReference type="Gene3D" id="3.30.310.20">
    <property type="entry name" value="DNA-3-methyladenine glycosylase AlkA, N-terminal domain"/>
    <property type="match status" value="1"/>
</dbReference>
<comment type="catalytic activity">
    <reaction evidence="1">
        <text>Hydrolysis of alkylated DNA, releasing 3-methyladenine, 3-methylguanine, 7-methylguanine and 7-methyladenine.</text>
        <dbReference type="EC" id="3.2.2.21"/>
    </reaction>
</comment>
<dbReference type="CDD" id="cd00056">
    <property type="entry name" value="ENDO3c"/>
    <property type="match status" value="1"/>
</dbReference>
<dbReference type="Pfam" id="PF12833">
    <property type="entry name" value="HTH_18"/>
    <property type="match status" value="1"/>
</dbReference>
<evidence type="ECO:0000256" key="11">
    <source>
        <dbReference type="ARBA" id="ARBA00023159"/>
    </source>
</evidence>
<dbReference type="InterPro" id="IPR051912">
    <property type="entry name" value="Alkylbase_DNA_Glycosylase/TA"/>
</dbReference>
<comment type="cofactor">
    <cofactor evidence="2">
        <name>Zn(2+)</name>
        <dbReference type="ChEBI" id="CHEBI:29105"/>
    </cofactor>
</comment>
<evidence type="ECO:0000259" key="14">
    <source>
        <dbReference type="PROSITE" id="PS01124"/>
    </source>
</evidence>
<keyword evidence="8" id="KW-0862">Zinc</keyword>
<evidence type="ECO:0000313" key="15">
    <source>
        <dbReference type="EMBL" id="GLX79514.1"/>
    </source>
</evidence>
<dbReference type="InterPro" id="IPR037046">
    <property type="entry name" value="AlkA_N_sf"/>
</dbReference>
<dbReference type="InterPro" id="IPR003265">
    <property type="entry name" value="HhH-GPD_domain"/>
</dbReference>
<dbReference type="Gene3D" id="1.10.340.30">
    <property type="entry name" value="Hypothetical protein, domain 2"/>
    <property type="match status" value="1"/>
</dbReference>
<dbReference type="Pfam" id="PF00730">
    <property type="entry name" value="HhH-GPD"/>
    <property type="match status" value="1"/>
</dbReference>
<dbReference type="Gene3D" id="3.40.10.10">
    <property type="entry name" value="DNA Methylphosphotriester Repair Domain"/>
    <property type="match status" value="1"/>
</dbReference>
<keyword evidence="9" id="KW-0805">Transcription regulation</keyword>
<evidence type="ECO:0000256" key="2">
    <source>
        <dbReference type="ARBA" id="ARBA00001947"/>
    </source>
</evidence>
<dbReference type="Pfam" id="PF06029">
    <property type="entry name" value="AlkA_N"/>
    <property type="match status" value="1"/>
</dbReference>
<dbReference type="Proteomes" id="UP001157186">
    <property type="component" value="Unassembled WGS sequence"/>
</dbReference>
<dbReference type="InterPro" id="IPR010316">
    <property type="entry name" value="AlkA_N"/>
</dbReference>
<dbReference type="Pfam" id="PF02805">
    <property type="entry name" value="Ada_Zn_binding"/>
    <property type="match status" value="1"/>
</dbReference>
<keyword evidence="16" id="KW-1185">Reference proteome</keyword>
<gene>
    <name evidence="15" type="ORF">tinsulaeT_28540</name>
</gene>
<keyword evidence="4" id="KW-0489">Methyltransferase</keyword>
<evidence type="ECO:0000256" key="4">
    <source>
        <dbReference type="ARBA" id="ARBA00022603"/>
    </source>
</evidence>
<keyword evidence="13" id="KW-0234">DNA repair</keyword>
<dbReference type="SUPFAM" id="SSF46689">
    <property type="entry name" value="Homeodomain-like"/>
    <property type="match status" value="1"/>
</dbReference>
<dbReference type="PROSITE" id="PS00041">
    <property type="entry name" value="HTH_ARAC_FAMILY_1"/>
    <property type="match status" value="1"/>
</dbReference>
<organism evidence="15 16">
    <name type="scientific">Thalassotalea insulae</name>
    <dbReference type="NCBI Taxonomy" id="2056778"/>
    <lineage>
        <taxon>Bacteria</taxon>
        <taxon>Pseudomonadati</taxon>
        <taxon>Pseudomonadota</taxon>
        <taxon>Gammaproteobacteria</taxon>
        <taxon>Alteromonadales</taxon>
        <taxon>Colwelliaceae</taxon>
        <taxon>Thalassotalea</taxon>
    </lineage>
</organism>
<evidence type="ECO:0000256" key="1">
    <source>
        <dbReference type="ARBA" id="ARBA00000086"/>
    </source>
</evidence>
<evidence type="ECO:0000256" key="8">
    <source>
        <dbReference type="ARBA" id="ARBA00022833"/>
    </source>
</evidence>
<keyword evidence="12" id="KW-0804">Transcription</keyword>
<dbReference type="InterPro" id="IPR011257">
    <property type="entry name" value="DNA_glycosylase"/>
</dbReference>
<dbReference type="InterPro" id="IPR023170">
    <property type="entry name" value="HhH_base_excis_C"/>
</dbReference>
<sequence length="485" mass="56087">MSVEQLDIQTCESARLSRDARFDGKFFTAVLSTGIFCRPICPARPPKAENVRYYLSAEQALLAGYTPCKRCFPEQAATKNLPLKLKKIINNFDYKQDTLASIASKHQLSSRQLQRLFNQHFGISPSEYFQQQRLLLARKLLSTTELTISDICFASGFNSIRRFNEAIKHCYQCSPKALRKRHASPLNENTIEIILSYRPPFDWSLMLEFFHYRQIAGVEYVTDNSYQRSIAIDDCTGWLAIRHHVKKSALVMQVSLSDFSYLNNVIIRVRRMFDLDADINLIHKQLNTHPKLKQVIQRFPGLRLPGSWDIFEFSIRAILGQQISVKAATTYAERICQQYGKHFAHLPEATSLTFPDINSLVNTDFDHLGLTRSRRETLQRWVKYFQQNHELLTNYQSLEELEKQLCQLKGIGPWTINYIAMRGLSDPDAFPSADLGIIKALTEQDTTPKNKEILALSQQWRPWRAYAAIYLWHSLKPLNESQQQD</sequence>
<dbReference type="InterPro" id="IPR009057">
    <property type="entry name" value="Homeodomain-like_sf"/>
</dbReference>
<evidence type="ECO:0000256" key="6">
    <source>
        <dbReference type="ARBA" id="ARBA00022723"/>
    </source>
</evidence>
<keyword evidence="5" id="KW-0808">Transferase</keyword>
<dbReference type="PROSITE" id="PS01124">
    <property type="entry name" value="HTH_ARAC_FAMILY_2"/>
    <property type="match status" value="1"/>
</dbReference>
<keyword evidence="11" id="KW-0010">Activator</keyword>
<feature type="domain" description="HTH araC/xylS-type" evidence="14">
    <location>
        <begin position="83"/>
        <end position="181"/>
    </location>
</feature>
<dbReference type="PANTHER" id="PTHR43003">
    <property type="entry name" value="DNA-3-METHYLADENINE GLYCOSYLASE"/>
    <property type="match status" value="1"/>
</dbReference>
<evidence type="ECO:0000313" key="16">
    <source>
        <dbReference type="Proteomes" id="UP001157186"/>
    </source>
</evidence>
<evidence type="ECO:0000256" key="10">
    <source>
        <dbReference type="ARBA" id="ARBA00023125"/>
    </source>
</evidence>
<dbReference type="InterPro" id="IPR018062">
    <property type="entry name" value="HTH_AraC-typ_CS"/>
</dbReference>
<proteinExistence type="predicted"/>
<name>A0ABQ6GV08_9GAMM</name>
<keyword evidence="6" id="KW-0479">Metal-binding</keyword>
<protein>
    <recommendedName>
        <fullName evidence="3">DNA-3-methyladenine glycosylase II</fullName>
        <ecNumber evidence="3">3.2.2.21</ecNumber>
    </recommendedName>
</protein>
<dbReference type="Gene3D" id="1.10.10.60">
    <property type="entry name" value="Homeodomain-like"/>
    <property type="match status" value="1"/>
</dbReference>
<dbReference type="Gene3D" id="1.10.1670.10">
    <property type="entry name" value="Helix-hairpin-Helix base-excision DNA repair enzymes (C-terminal)"/>
    <property type="match status" value="1"/>
</dbReference>
<keyword evidence="7" id="KW-0227">DNA damage</keyword>
<dbReference type="PANTHER" id="PTHR43003:SF13">
    <property type="entry name" value="DNA-3-METHYLADENINE GLYCOSYLASE 2"/>
    <property type="match status" value="1"/>
</dbReference>
<evidence type="ECO:0000256" key="12">
    <source>
        <dbReference type="ARBA" id="ARBA00023163"/>
    </source>
</evidence>
<dbReference type="SUPFAM" id="SSF48150">
    <property type="entry name" value="DNA-glycosylase"/>
    <property type="match status" value="1"/>
</dbReference>
<evidence type="ECO:0000256" key="13">
    <source>
        <dbReference type="ARBA" id="ARBA00023204"/>
    </source>
</evidence>
<evidence type="ECO:0000256" key="7">
    <source>
        <dbReference type="ARBA" id="ARBA00022763"/>
    </source>
</evidence>
<dbReference type="SMART" id="SM00478">
    <property type="entry name" value="ENDO3c"/>
    <property type="match status" value="1"/>
</dbReference>
<accession>A0ABQ6GV08</accession>
<evidence type="ECO:0000256" key="5">
    <source>
        <dbReference type="ARBA" id="ARBA00022679"/>
    </source>
</evidence>
<comment type="caution">
    <text evidence="15">The sequence shown here is derived from an EMBL/GenBank/DDBJ whole genome shotgun (WGS) entry which is preliminary data.</text>
</comment>
<keyword evidence="10" id="KW-0238">DNA-binding</keyword>
<dbReference type="InterPro" id="IPR018060">
    <property type="entry name" value="HTH_AraC"/>
</dbReference>